<dbReference type="Proteomes" id="UP001144978">
    <property type="component" value="Unassembled WGS sequence"/>
</dbReference>
<proteinExistence type="predicted"/>
<dbReference type="EMBL" id="JANSHE010005307">
    <property type="protein sequence ID" value="KAJ2971662.1"/>
    <property type="molecule type" value="Genomic_DNA"/>
</dbReference>
<evidence type="ECO:0000313" key="2">
    <source>
        <dbReference type="Proteomes" id="UP001144978"/>
    </source>
</evidence>
<accession>A0ACC1MXB5</accession>
<reference evidence="1" key="1">
    <citation type="submission" date="2022-08" db="EMBL/GenBank/DDBJ databases">
        <title>Genome Sequence of Pycnoporus sanguineus.</title>
        <authorList>
            <person name="Buettner E."/>
        </authorList>
    </citation>
    <scope>NUCLEOTIDE SEQUENCE</scope>
    <source>
        <strain evidence="1">CG-C14</strain>
    </source>
</reference>
<protein>
    <submittedName>
        <fullName evidence="1">Uncharacterized protein</fullName>
    </submittedName>
</protein>
<sequence>MSDFGPHRSSLPSCSSTSTLLPSLRYACSAHRRLVPSDSSYVEDPKWQRKFSIIWAAGIAIAVLLSLPSVLLALRRGRLFRSWLVGVSEAPNKRNYAPAAGDINEDVAPKKAKRRVCGVLETVWSATYWSLPGIELDLGQMAVIAAYLALVVICITDERPPAQQSQPSWYVFGLRICPPATHILSGFMALAQFPVVFLFGTKNSILSLLLGPGHGYEKLNYIHRWAGRGIFIGATVHGALWINNHIVYGLPIIGQQKETSGVAAYGVLCGLILTSFRPVRRFFYQSFFIIHVLGYVAFFITICYHTIYASPWIFPPLAFYGFDMLLRMFRYRVKDATLVPVDNNMTLVRIIR</sequence>
<comment type="caution">
    <text evidence="1">The sequence shown here is derived from an EMBL/GenBank/DDBJ whole genome shotgun (WGS) entry which is preliminary data.</text>
</comment>
<name>A0ACC1MXB5_9APHY</name>
<keyword evidence="2" id="KW-1185">Reference proteome</keyword>
<evidence type="ECO:0000313" key="1">
    <source>
        <dbReference type="EMBL" id="KAJ2971662.1"/>
    </source>
</evidence>
<gene>
    <name evidence="1" type="ORF">NUW54_g12455</name>
</gene>
<organism evidence="1 2">
    <name type="scientific">Trametes sanguinea</name>
    <dbReference type="NCBI Taxonomy" id="158606"/>
    <lineage>
        <taxon>Eukaryota</taxon>
        <taxon>Fungi</taxon>
        <taxon>Dikarya</taxon>
        <taxon>Basidiomycota</taxon>
        <taxon>Agaricomycotina</taxon>
        <taxon>Agaricomycetes</taxon>
        <taxon>Polyporales</taxon>
        <taxon>Polyporaceae</taxon>
        <taxon>Trametes</taxon>
    </lineage>
</organism>